<dbReference type="GO" id="GO:0004768">
    <property type="term" value="F:stearoyl-CoA 9-desaturase activity"/>
    <property type="evidence" value="ECO:0007669"/>
    <property type="project" value="UniProtKB-UniRule"/>
</dbReference>
<feature type="transmembrane region" description="Helical" evidence="15">
    <location>
        <begin position="49"/>
        <end position="68"/>
    </location>
</feature>
<dbReference type="PROSITE" id="PS50255">
    <property type="entry name" value="CYTOCHROME_B5_2"/>
    <property type="match status" value="1"/>
</dbReference>
<dbReference type="SMART" id="SM01117">
    <property type="entry name" value="Cyt-b5"/>
    <property type="match status" value="1"/>
</dbReference>
<dbReference type="PRINTS" id="PR00363">
    <property type="entry name" value="CYTOCHROMEB5"/>
</dbReference>
<dbReference type="CDD" id="cd03505">
    <property type="entry name" value="Delta9-FADS-like"/>
    <property type="match status" value="1"/>
</dbReference>
<keyword evidence="3 14" id="KW-0444">Lipid biosynthesis</keyword>
<dbReference type="PROSITE" id="PS00191">
    <property type="entry name" value="CYTOCHROME_B5_1"/>
    <property type="match status" value="1"/>
</dbReference>
<keyword evidence="4 14" id="KW-0349">Heme</keyword>
<evidence type="ECO:0000256" key="13">
    <source>
        <dbReference type="ARBA" id="ARBA00023160"/>
    </source>
</evidence>
<keyword evidence="18" id="KW-1185">Reference proteome</keyword>
<keyword evidence="14" id="KW-0249">Electron transport</keyword>
<evidence type="ECO:0000256" key="5">
    <source>
        <dbReference type="ARBA" id="ARBA00022692"/>
    </source>
</evidence>
<comment type="catalytic activity">
    <reaction evidence="14">
        <text>octadecanoyl-CoA + 2 Fe(II)-[cytochrome b5] + O2 + 2 H(+) = (9Z)-octadecenoyl-CoA + 2 Fe(III)-[cytochrome b5] + 2 H2O</text>
        <dbReference type="Rhea" id="RHEA:19721"/>
        <dbReference type="Rhea" id="RHEA-COMP:10438"/>
        <dbReference type="Rhea" id="RHEA-COMP:10439"/>
        <dbReference type="ChEBI" id="CHEBI:15377"/>
        <dbReference type="ChEBI" id="CHEBI:15378"/>
        <dbReference type="ChEBI" id="CHEBI:15379"/>
        <dbReference type="ChEBI" id="CHEBI:29033"/>
        <dbReference type="ChEBI" id="CHEBI:29034"/>
        <dbReference type="ChEBI" id="CHEBI:57387"/>
        <dbReference type="ChEBI" id="CHEBI:57394"/>
        <dbReference type="EC" id="1.14.19.1"/>
    </reaction>
</comment>
<dbReference type="OrthoDB" id="10260134at2759"/>
<dbReference type="InterPro" id="IPR001522">
    <property type="entry name" value="FADS-1_CS"/>
</dbReference>
<comment type="cofactor">
    <cofactor evidence="14">
        <name>Fe(2+)</name>
        <dbReference type="ChEBI" id="CHEBI:29033"/>
    </cofactor>
    <text evidence="14">Expected to bind 2 Fe(2+) ions per subunit.</text>
</comment>
<dbReference type="Gene3D" id="3.10.120.10">
    <property type="entry name" value="Cytochrome b5-like heme/steroid binding domain"/>
    <property type="match status" value="1"/>
</dbReference>
<evidence type="ECO:0000313" key="18">
    <source>
        <dbReference type="Proteomes" id="UP000054018"/>
    </source>
</evidence>
<dbReference type="HOGENOM" id="CLU_027359_3_2_1"/>
<dbReference type="InterPro" id="IPR018506">
    <property type="entry name" value="Cyt_B5_heme-BS"/>
</dbReference>
<sequence length="432" mass="48925">MFGSQLFQELTKGFPTITGIRWFNLGVLVLTPAVALYGLLWVPILPKTAICAVGYYVYTMLGITAGYHRLWSHRSYNASFPLQVFLILAGASAVQGSCYWWARRHRSHHRYTDTDLDPYNSERGLLWTHIGWIIFDSKLKAGPAEITDLRKDPLVQWQHRWYFYIQAVFGYILPACIPGLLWNDWLGGFYFVGALRMTAAHHSTFAINSIAHYLGSTPYDDKHTPRDHLISALLTMGEGYHNFHHQFPMDYRNAFRWYQWDPTKWFITACHWLGLASHLRVFPSNEIEKGALTMKLKALKDVQDSLEWPVPSDELPVVTWETFQAESKSRTLLLVSGFIHDASEFLDNHPGGRALLASNTGKDMTAAFFGGVYSHSHAAHNLLAMMRVGILNGGVEMPLEKVVPPSQWLLITSNSPTASEHPHPITVPASDT</sequence>
<reference evidence="17 18" key="1">
    <citation type="submission" date="2014-04" db="EMBL/GenBank/DDBJ databases">
        <authorList>
            <consortium name="DOE Joint Genome Institute"/>
            <person name="Kuo A."/>
            <person name="Kohler A."/>
            <person name="Costa M.D."/>
            <person name="Nagy L.G."/>
            <person name="Floudas D."/>
            <person name="Copeland A."/>
            <person name="Barry K.W."/>
            <person name="Cichocki N."/>
            <person name="Veneault-Fourrey C."/>
            <person name="LaButti K."/>
            <person name="Lindquist E.A."/>
            <person name="Lipzen A."/>
            <person name="Lundell T."/>
            <person name="Morin E."/>
            <person name="Murat C."/>
            <person name="Sun H."/>
            <person name="Tunlid A."/>
            <person name="Henrissat B."/>
            <person name="Grigoriev I.V."/>
            <person name="Hibbett D.S."/>
            <person name="Martin F."/>
            <person name="Nordberg H.P."/>
            <person name="Cantor M.N."/>
            <person name="Hua S.X."/>
        </authorList>
    </citation>
    <scope>NUCLEOTIDE SEQUENCE [LARGE SCALE GENOMIC DNA]</scope>
    <source>
        <strain evidence="17 18">441</strain>
    </source>
</reference>
<dbReference type="PANTHER" id="PTHR11351">
    <property type="entry name" value="ACYL-COA DESATURASE"/>
    <property type="match status" value="1"/>
</dbReference>
<evidence type="ECO:0000313" key="17">
    <source>
        <dbReference type="EMBL" id="KIK15914.1"/>
    </source>
</evidence>
<keyword evidence="12 15" id="KW-0472">Membrane</keyword>
<dbReference type="SUPFAM" id="SSF55856">
    <property type="entry name" value="Cytochrome b5-like heme/steroid binding domain"/>
    <property type="match status" value="1"/>
</dbReference>
<dbReference type="GO" id="GO:0005789">
    <property type="term" value="C:endoplasmic reticulum membrane"/>
    <property type="evidence" value="ECO:0007669"/>
    <property type="project" value="TreeGrafter"/>
</dbReference>
<keyword evidence="8 15" id="KW-1133">Transmembrane helix</keyword>
<dbReference type="InterPro" id="IPR005804">
    <property type="entry name" value="FA_desaturase_dom"/>
</dbReference>
<dbReference type="GO" id="GO:0020037">
    <property type="term" value="F:heme binding"/>
    <property type="evidence" value="ECO:0007669"/>
    <property type="project" value="InterPro"/>
</dbReference>
<evidence type="ECO:0000256" key="8">
    <source>
        <dbReference type="ARBA" id="ARBA00022989"/>
    </source>
</evidence>
<keyword evidence="6 14" id="KW-0479">Metal-binding</keyword>
<feature type="transmembrane region" description="Helical" evidence="15">
    <location>
        <begin position="20"/>
        <end position="42"/>
    </location>
</feature>
<keyword evidence="5 15" id="KW-0812">Transmembrane</keyword>
<evidence type="ECO:0000256" key="7">
    <source>
        <dbReference type="ARBA" id="ARBA00022832"/>
    </source>
</evidence>
<dbReference type="EC" id="1.14.19.1" evidence="14"/>
<evidence type="ECO:0000256" key="11">
    <source>
        <dbReference type="ARBA" id="ARBA00023098"/>
    </source>
</evidence>
<dbReference type="PRINTS" id="PR00075">
    <property type="entry name" value="FACDDSATRASE"/>
</dbReference>
<feature type="transmembrane region" description="Helical" evidence="15">
    <location>
        <begin position="161"/>
        <end position="182"/>
    </location>
</feature>
<evidence type="ECO:0000256" key="9">
    <source>
        <dbReference type="ARBA" id="ARBA00023002"/>
    </source>
</evidence>
<evidence type="ECO:0000256" key="4">
    <source>
        <dbReference type="ARBA" id="ARBA00022617"/>
    </source>
</evidence>
<keyword evidence="9 14" id="KW-0560">Oxidoreductase</keyword>
<evidence type="ECO:0000256" key="14">
    <source>
        <dbReference type="PIRNR" id="PIRNR000345"/>
    </source>
</evidence>
<keyword evidence="11 14" id="KW-0443">Lipid metabolism</keyword>
<evidence type="ECO:0000256" key="15">
    <source>
        <dbReference type="SAM" id="Phobius"/>
    </source>
</evidence>
<evidence type="ECO:0000256" key="10">
    <source>
        <dbReference type="ARBA" id="ARBA00023004"/>
    </source>
</evidence>
<dbReference type="Proteomes" id="UP000054018">
    <property type="component" value="Unassembled WGS sequence"/>
</dbReference>
<reference evidence="18" key="2">
    <citation type="submission" date="2015-01" db="EMBL/GenBank/DDBJ databases">
        <title>Evolutionary Origins and Diversification of the Mycorrhizal Mutualists.</title>
        <authorList>
            <consortium name="DOE Joint Genome Institute"/>
            <consortium name="Mycorrhizal Genomics Consortium"/>
            <person name="Kohler A."/>
            <person name="Kuo A."/>
            <person name="Nagy L.G."/>
            <person name="Floudas D."/>
            <person name="Copeland A."/>
            <person name="Barry K.W."/>
            <person name="Cichocki N."/>
            <person name="Veneault-Fourrey C."/>
            <person name="LaButti K."/>
            <person name="Lindquist E.A."/>
            <person name="Lipzen A."/>
            <person name="Lundell T."/>
            <person name="Morin E."/>
            <person name="Murat C."/>
            <person name="Riley R."/>
            <person name="Ohm R."/>
            <person name="Sun H."/>
            <person name="Tunlid A."/>
            <person name="Henrissat B."/>
            <person name="Grigoriev I.V."/>
            <person name="Hibbett D.S."/>
            <person name="Martin F."/>
        </authorList>
    </citation>
    <scope>NUCLEOTIDE SEQUENCE [LARGE SCALE GENOMIC DNA]</scope>
    <source>
        <strain evidence="18">441</strain>
    </source>
</reference>
<feature type="domain" description="Cytochrome b5 heme-binding" evidence="16">
    <location>
        <begin position="321"/>
        <end position="392"/>
    </location>
</feature>
<proteinExistence type="inferred from homology"/>
<evidence type="ECO:0000256" key="1">
    <source>
        <dbReference type="ARBA" id="ARBA00004141"/>
    </source>
</evidence>
<comment type="similarity">
    <text evidence="2 14">Belongs to the fatty acid desaturase type 1 family.</text>
</comment>
<dbReference type="InterPro" id="IPR036400">
    <property type="entry name" value="Cyt_B5-like_heme/steroid_sf"/>
</dbReference>
<dbReference type="PROSITE" id="PS00476">
    <property type="entry name" value="FATTY_ACID_DESATUR_1"/>
    <property type="match status" value="1"/>
</dbReference>
<keyword evidence="14" id="KW-0813">Transport</keyword>
<accession>A0A0C9YQ50</accession>
<dbReference type="PANTHER" id="PTHR11351:SF31">
    <property type="entry name" value="DESATURASE 1, ISOFORM A-RELATED"/>
    <property type="match status" value="1"/>
</dbReference>
<comment type="function">
    <text evidence="14">Stearoyl-CoA desaturase that utilizes O(2) and electrons from reduced cytochrome b5 to introduce the first double bond into saturated fatty acyl-CoA substrates.</text>
</comment>
<dbReference type="GO" id="GO:0006636">
    <property type="term" value="P:unsaturated fatty acid biosynthetic process"/>
    <property type="evidence" value="ECO:0007669"/>
    <property type="project" value="UniProtKB-UniRule"/>
</dbReference>
<gene>
    <name evidence="17" type="ORF">PISMIDRAFT_686854</name>
</gene>
<dbReference type="STRING" id="765257.A0A0C9YQ50"/>
<keyword evidence="10 14" id="KW-0408">Iron</keyword>
<keyword evidence="13 14" id="KW-0275">Fatty acid biosynthesis</keyword>
<dbReference type="InterPro" id="IPR009160">
    <property type="entry name" value="Acyl-CoA_deSatase_haem/ster-bd"/>
</dbReference>
<keyword evidence="7 14" id="KW-0276">Fatty acid metabolism</keyword>
<dbReference type="Pfam" id="PF00173">
    <property type="entry name" value="Cyt-b5"/>
    <property type="match status" value="1"/>
</dbReference>
<evidence type="ECO:0000259" key="16">
    <source>
        <dbReference type="PROSITE" id="PS50255"/>
    </source>
</evidence>
<name>A0A0C9YQ50_9AGAM</name>
<evidence type="ECO:0000256" key="12">
    <source>
        <dbReference type="ARBA" id="ARBA00023136"/>
    </source>
</evidence>
<evidence type="ECO:0000256" key="2">
    <source>
        <dbReference type="ARBA" id="ARBA00009295"/>
    </source>
</evidence>
<feature type="transmembrane region" description="Helical" evidence="15">
    <location>
        <begin position="80"/>
        <end position="102"/>
    </location>
</feature>
<protein>
    <recommendedName>
        <fullName evidence="14">Acyl-CoA desaturase</fullName>
        <ecNumber evidence="14">1.14.19.1</ecNumber>
    </recommendedName>
</protein>
<comment type="subcellular location">
    <subcellularLocation>
        <location evidence="1">Membrane</location>
        <topology evidence="1">Multi-pass membrane protein</topology>
    </subcellularLocation>
</comment>
<dbReference type="InterPro" id="IPR015876">
    <property type="entry name" value="Acyl-CoA_DS"/>
</dbReference>
<dbReference type="GO" id="GO:0005506">
    <property type="term" value="F:iron ion binding"/>
    <property type="evidence" value="ECO:0007669"/>
    <property type="project" value="TreeGrafter"/>
</dbReference>
<dbReference type="Pfam" id="PF00487">
    <property type="entry name" value="FA_desaturase"/>
    <property type="match status" value="1"/>
</dbReference>
<dbReference type="AlphaFoldDB" id="A0A0C9YQ50"/>
<evidence type="ECO:0000256" key="6">
    <source>
        <dbReference type="ARBA" id="ARBA00022723"/>
    </source>
</evidence>
<dbReference type="EMBL" id="KN833872">
    <property type="protein sequence ID" value="KIK15914.1"/>
    <property type="molecule type" value="Genomic_DNA"/>
</dbReference>
<evidence type="ECO:0000256" key="3">
    <source>
        <dbReference type="ARBA" id="ARBA00022516"/>
    </source>
</evidence>
<organism evidence="17 18">
    <name type="scientific">Pisolithus microcarpus 441</name>
    <dbReference type="NCBI Taxonomy" id="765257"/>
    <lineage>
        <taxon>Eukaryota</taxon>
        <taxon>Fungi</taxon>
        <taxon>Dikarya</taxon>
        <taxon>Basidiomycota</taxon>
        <taxon>Agaricomycotina</taxon>
        <taxon>Agaricomycetes</taxon>
        <taxon>Agaricomycetidae</taxon>
        <taxon>Boletales</taxon>
        <taxon>Sclerodermatineae</taxon>
        <taxon>Pisolithaceae</taxon>
        <taxon>Pisolithus</taxon>
    </lineage>
</organism>
<dbReference type="PIRSF" id="PIRSF000345">
    <property type="entry name" value="OLE1"/>
    <property type="match status" value="1"/>
</dbReference>
<dbReference type="InterPro" id="IPR001199">
    <property type="entry name" value="Cyt_B5-like_heme/steroid-bd"/>
</dbReference>